<dbReference type="KEGG" id="afo:Afer_1255"/>
<evidence type="ECO:0000313" key="2">
    <source>
        <dbReference type="EMBL" id="ACU54186.1"/>
    </source>
</evidence>
<sequence>MLIQTEIGQVASVLAELRKLPLVVRADDVTGPYDIIALLEGETLEDIGRHVVEGVQVIDGVTRTLTCPLGHLRLDAYHSVRTQRASERPQP</sequence>
<dbReference type="HOGENOM" id="CLU_170329_1_0_11"/>
<dbReference type="InterPro" id="IPR011008">
    <property type="entry name" value="Dimeric_a/b-barrel"/>
</dbReference>
<dbReference type="Gene3D" id="3.30.70.920">
    <property type="match status" value="1"/>
</dbReference>
<dbReference type="SUPFAM" id="SSF54909">
    <property type="entry name" value="Dimeric alpha+beta barrel"/>
    <property type="match status" value="1"/>
</dbReference>
<proteinExistence type="predicted"/>
<reference evidence="2 3" key="1">
    <citation type="journal article" date="2009" name="Stand. Genomic Sci.">
        <title>Complete genome sequence of Acidimicrobium ferrooxidans type strain (ICP).</title>
        <authorList>
            <person name="Clum A."/>
            <person name="Nolan M."/>
            <person name="Lang E."/>
            <person name="Glavina Del Rio T."/>
            <person name="Tice H."/>
            <person name="Copeland A."/>
            <person name="Cheng J.F."/>
            <person name="Lucas S."/>
            <person name="Chen F."/>
            <person name="Bruce D."/>
            <person name="Goodwin L."/>
            <person name="Pitluck S."/>
            <person name="Ivanova N."/>
            <person name="Mavrommatis K."/>
            <person name="Mikhailova N."/>
            <person name="Pati A."/>
            <person name="Chen A."/>
            <person name="Palaniappan K."/>
            <person name="Goker M."/>
            <person name="Spring S."/>
            <person name="Land M."/>
            <person name="Hauser L."/>
            <person name="Chang Y.J."/>
            <person name="Jeffries C.C."/>
            <person name="Chain P."/>
            <person name="Bristow J."/>
            <person name="Eisen J.A."/>
            <person name="Markowitz V."/>
            <person name="Hugenholtz P."/>
            <person name="Kyrpides N.C."/>
            <person name="Klenk H.P."/>
            <person name="Lapidus A."/>
        </authorList>
    </citation>
    <scope>NUCLEOTIDE SEQUENCE [LARGE SCALE GENOMIC DNA]</scope>
    <source>
        <strain evidence="3">DSM 10331 / JCM 15462 / NBRC 103882 / ICP</strain>
    </source>
</reference>
<dbReference type="EMBL" id="CP001631">
    <property type="protein sequence ID" value="ACU54186.1"/>
    <property type="molecule type" value="Genomic_DNA"/>
</dbReference>
<feature type="domain" description="Transcription regulator AsnC/Lrp ligand binding" evidence="1">
    <location>
        <begin position="2"/>
        <end position="67"/>
    </location>
</feature>
<accession>C7LZM8</accession>
<dbReference type="InterPro" id="IPR019887">
    <property type="entry name" value="Tscrpt_reg_AsnC/Lrp_C"/>
</dbReference>
<evidence type="ECO:0000313" key="3">
    <source>
        <dbReference type="Proteomes" id="UP000000771"/>
    </source>
</evidence>
<keyword evidence="3" id="KW-1185">Reference proteome</keyword>
<dbReference type="Pfam" id="PF01037">
    <property type="entry name" value="AsnC_trans_reg"/>
    <property type="match status" value="1"/>
</dbReference>
<dbReference type="STRING" id="525909.Afer_1255"/>
<organism evidence="2 3">
    <name type="scientific">Acidimicrobium ferrooxidans (strain DSM 10331 / JCM 15462 / NBRC 103882 / ICP)</name>
    <dbReference type="NCBI Taxonomy" id="525909"/>
    <lineage>
        <taxon>Bacteria</taxon>
        <taxon>Bacillati</taxon>
        <taxon>Actinomycetota</taxon>
        <taxon>Acidimicrobiia</taxon>
        <taxon>Acidimicrobiales</taxon>
        <taxon>Acidimicrobiaceae</taxon>
        <taxon>Acidimicrobium</taxon>
    </lineage>
</organism>
<dbReference type="AlphaFoldDB" id="C7LZM8"/>
<evidence type="ECO:0000259" key="1">
    <source>
        <dbReference type="Pfam" id="PF01037"/>
    </source>
</evidence>
<name>C7LZM8_ACIFD</name>
<protein>
    <submittedName>
        <fullName evidence="2">Transcriptional regulator, AsnC family</fullName>
    </submittedName>
</protein>
<gene>
    <name evidence="2" type="ordered locus">Afer_1255</name>
</gene>
<dbReference type="eggNOG" id="COG1522">
    <property type="taxonomic scope" value="Bacteria"/>
</dbReference>
<dbReference type="Proteomes" id="UP000000771">
    <property type="component" value="Chromosome"/>
</dbReference>